<dbReference type="GO" id="GO:1904680">
    <property type="term" value="F:peptide transmembrane transporter activity"/>
    <property type="evidence" value="ECO:0007669"/>
    <property type="project" value="TreeGrafter"/>
</dbReference>
<evidence type="ECO:0000256" key="3">
    <source>
        <dbReference type="ARBA" id="ARBA00022448"/>
    </source>
</evidence>
<dbReference type="Proteomes" id="UP000321943">
    <property type="component" value="Chromosome"/>
</dbReference>
<dbReference type="SUPFAM" id="SSF53850">
    <property type="entry name" value="Periplasmic binding protein-like II"/>
    <property type="match status" value="1"/>
</dbReference>
<dbReference type="AlphaFoldDB" id="A0A7U6L9T0"/>
<dbReference type="KEGG" id="lwd:JCM16777_0714"/>
<dbReference type="PIRSF" id="PIRSF002741">
    <property type="entry name" value="MppA"/>
    <property type="match status" value="1"/>
</dbReference>
<evidence type="ECO:0000256" key="1">
    <source>
        <dbReference type="ARBA" id="ARBA00004196"/>
    </source>
</evidence>
<keyword evidence="4" id="KW-0732">Signal</keyword>
<dbReference type="GeneID" id="84804061"/>
<gene>
    <name evidence="6" type="ORF">JCM16777_0714</name>
</gene>
<reference evidence="6 7" key="1">
    <citation type="submission" date="2019-07" db="EMBL/GenBank/DDBJ databases">
        <title>Complete Genome Sequence of Leptotrichia wadei Strain JCM16777.</title>
        <authorList>
            <person name="Watanabe S."/>
            <person name="Cui L."/>
        </authorList>
    </citation>
    <scope>NUCLEOTIDE SEQUENCE [LARGE SCALE GENOMIC DNA]</scope>
    <source>
        <strain evidence="6 7">JCM16777</strain>
    </source>
</reference>
<dbReference type="FunFam" id="3.90.76.10:FF:000001">
    <property type="entry name" value="Oligopeptide ABC transporter substrate-binding protein"/>
    <property type="match status" value="1"/>
</dbReference>
<dbReference type="Gene3D" id="3.10.105.10">
    <property type="entry name" value="Dipeptide-binding Protein, Domain 3"/>
    <property type="match status" value="1"/>
</dbReference>
<proteinExistence type="inferred from homology"/>
<comment type="similarity">
    <text evidence="2">Belongs to the bacterial solute-binding protein 5 family.</text>
</comment>
<dbReference type="GO" id="GO:0030313">
    <property type="term" value="C:cell envelope"/>
    <property type="evidence" value="ECO:0007669"/>
    <property type="project" value="UniProtKB-SubCell"/>
</dbReference>
<evidence type="ECO:0000256" key="4">
    <source>
        <dbReference type="ARBA" id="ARBA00022729"/>
    </source>
</evidence>
<protein>
    <submittedName>
        <fullName evidence="6">ABC transporter, substrate-binding protein, family 5</fullName>
    </submittedName>
</protein>
<evidence type="ECO:0000313" key="6">
    <source>
        <dbReference type="EMBL" id="BBM42465.1"/>
    </source>
</evidence>
<dbReference type="InterPro" id="IPR030678">
    <property type="entry name" value="Peptide/Ni-bd"/>
</dbReference>
<name>A0A7U6L9T0_9FUSO</name>
<dbReference type="PANTHER" id="PTHR30290:SF10">
    <property type="entry name" value="PERIPLASMIC OLIGOPEPTIDE-BINDING PROTEIN-RELATED"/>
    <property type="match status" value="1"/>
</dbReference>
<accession>A0A7U6L9T0</accession>
<comment type="subcellular location">
    <subcellularLocation>
        <location evidence="1">Cell envelope</location>
    </subcellularLocation>
</comment>
<dbReference type="InterPro" id="IPR000914">
    <property type="entry name" value="SBP_5_dom"/>
</dbReference>
<dbReference type="CDD" id="cd08504">
    <property type="entry name" value="PBP2_OppA"/>
    <property type="match status" value="1"/>
</dbReference>
<dbReference type="Gene3D" id="3.90.76.10">
    <property type="entry name" value="Dipeptide-binding Protein, Domain 1"/>
    <property type="match status" value="1"/>
</dbReference>
<dbReference type="PROSITE" id="PS51257">
    <property type="entry name" value="PROKAR_LIPOPROTEIN"/>
    <property type="match status" value="1"/>
</dbReference>
<sequence length="528" mass="61399">MKKNIFFTLIIFVFLLAGCSKNSKNNKETVVFNLGSDYNTLDPHLFTEMIAVQVDSSIYEGLLRLDEKGNYTGGVAKSFKESGNKLIFKLRDNAKWSNGQKIVANDFVFAFKRVLNPKVAAQFSEMLFPIKNAEKYYNGKVGADALGVKAIDDETLEIELEHPTAYFKYILTLPISVPLNQKFYESRENKYAVKLDDFLFNGPYKITKLQEEEILLEKNEDYWNAKNIKIPKIKYVISKDFRVVDDLIKNKEIDMSRVEPYSLSKYKKNKVLDTYFNGRVWYLDFNLSNKYLKNSKLRKAISIVIDRKKYVNEIKKDGSIVAKSIISNEISGYSKKYRESYPDKDYFKDNDIKTAKKLYLEALKELGVNRLRLRLLSGNSDPEVKEIQFIQEELRTKLGLETDVSTVPFKERLSKTRSGDYDTVLNTWSPKYDDALSYLDRWKKDDNLNMNVWSKAKYNALVTEISKIPSSKERDKKINEAERILIDENVISPLYFSVENHYRNPKIKDVVRRSVTGIADFTYAHFLK</sequence>
<evidence type="ECO:0000256" key="2">
    <source>
        <dbReference type="ARBA" id="ARBA00005695"/>
    </source>
</evidence>
<dbReference type="GO" id="GO:0042597">
    <property type="term" value="C:periplasmic space"/>
    <property type="evidence" value="ECO:0007669"/>
    <property type="project" value="UniProtKB-ARBA"/>
</dbReference>
<dbReference type="Pfam" id="PF00496">
    <property type="entry name" value="SBP_bac_5"/>
    <property type="match status" value="1"/>
</dbReference>
<dbReference type="EMBL" id="AP019829">
    <property type="protein sequence ID" value="BBM42465.1"/>
    <property type="molecule type" value="Genomic_DNA"/>
</dbReference>
<dbReference type="PANTHER" id="PTHR30290">
    <property type="entry name" value="PERIPLASMIC BINDING COMPONENT OF ABC TRANSPORTER"/>
    <property type="match status" value="1"/>
</dbReference>
<evidence type="ECO:0000313" key="7">
    <source>
        <dbReference type="Proteomes" id="UP000321943"/>
    </source>
</evidence>
<dbReference type="InterPro" id="IPR039424">
    <property type="entry name" value="SBP_5"/>
</dbReference>
<dbReference type="GO" id="GO:0015833">
    <property type="term" value="P:peptide transport"/>
    <property type="evidence" value="ECO:0007669"/>
    <property type="project" value="TreeGrafter"/>
</dbReference>
<organism evidence="6 7">
    <name type="scientific">Leptotrichia wadei</name>
    <dbReference type="NCBI Taxonomy" id="157687"/>
    <lineage>
        <taxon>Bacteria</taxon>
        <taxon>Fusobacteriati</taxon>
        <taxon>Fusobacteriota</taxon>
        <taxon>Fusobacteriia</taxon>
        <taxon>Fusobacteriales</taxon>
        <taxon>Leptotrichiaceae</taxon>
        <taxon>Leptotrichia</taxon>
    </lineage>
</organism>
<keyword evidence="3" id="KW-0813">Transport</keyword>
<dbReference type="Gene3D" id="3.40.190.10">
    <property type="entry name" value="Periplasmic binding protein-like II"/>
    <property type="match status" value="1"/>
</dbReference>
<dbReference type="GO" id="GO:0043190">
    <property type="term" value="C:ATP-binding cassette (ABC) transporter complex"/>
    <property type="evidence" value="ECO:0007669"/>
    <property type="project" value="InterPro"/>
</dbReference>
<dbReference type="RefSeq" id="WP_018498620.1">
    <property type="nucleotide sequence ID" value="NZ_AP019829.2"/>
</dbReference>
<feature type="domain" description="Solute-binding protein family 5" evidence="5">
    <location>
        <begin position="71"/>
        <end position="447"/>
    </location>
</feature>
<evidence type="ECO:0000259" key="5">
    <source>
        <dbReference type="Pfam" id="PF00496"/>
    </source>
</evidence>